<dbReference type="EMBL" id="WIXP02000013">
    <property type="protein sequence ID" value="KAF6200534.1"/>
    <property type="molecule type" value="Genomic_DNA"/>
</dbReference>
<evidence type="ECO:0000256" key="2">
    <source>
        <dbReference type="PROSITE-ProRule" id="PRU00059"/>
    </source>
</evidence>
<keyword evidence="1 2" id="KW-1015">Disulfide bond</keyword>
<comment type="caution">
    <text evidence="3">The sequence shown here is derived from an EMBL/GenBank/DDBJ whole genome shotgun (WGS) entry which is preliminary data.</text>
</comment>
<sequence>MDMKKIVKAWTVVMFLAYASWLTTAQDMDYSGLSSAKYPKEGIEIRPGVWAKRRKIKRPQLFKTNSPADFMSTANNKDSRFLSVLTVVQFDNNLCMSASGENGTCTTAAECSSRGGVASGNCAKDFGVCCLFMASCGMTTSQNCTYFVNPNYPQGYDGTGSCQLTIQKAHPDVCQYRLDFDEFKLAGPETVNNVCNNDQFIVSGGSPIPGICGTNKGNHMYVDAGVGTTNPVTLTVVTSGPSMSRNWKIKVCQIPCSSNYRAEEGCLQYFTGVSGQIKSFNYEPVTGLQLSNQDYSACVRMERNFCGIQYTACMDAANNRSKAFTMSGNTQGTNVATSAVGSSGPNACNSDWVIIPCASNVGRLPTATPTCVDRICGGTFNSEVSTTDTTVYSTVKPFRIVVHTDNVEAPNDVGNRGFCLNYVQQPCTNKLQ</sequence>
<dbReference type="PANTHER" id="PTHR33236:SF6">
    <property type="entry name" value="CUB DOMAIN-CONTAINING PROTEIN"/>
    <property type="match status" value="1"/>
</dbReference>
<dbReference type="PROSITE" id="PS01180">
    <property type="entry name" value="CUB"/>
    <property type="match status" value="1"/>
</dbReference>
<dbReference type="InterPro" id="IPR000859">
    <property type="entry name" value="CUB_dom"/>
</dbReference>
<protein>
    <submittedName>
        <fullName evidence="3">Uncharacterized protein</fullName>
    </submittedName>
</protein>
<evidence type="ECO:0000313" key="3">
    <source>
        <dbReference type="EMBL" id="KAF6200534.1"/>
    </source>
</evidence>
<dbReference type="Gene3D" id="2.60.120.290">
    <property type="entry name" value="Spermadhesin, CUB domain"/>
    <property type="match status" value="1"/>
</dbReference>
<feature type="disulfide bond" evidence="2">
    <location>
        <begin position="195"/>
        <end position="212"/>
    </location>
</feature>
<accession>A0A6A4IVA8</accession>
<evidence type="ECO:0000256" key="1">
    <source>
        <dbReference type="ARBA" id="ARBA00023157"/>
    </source>
</evidence>
<dbReference type="OrthoDB" id="2105077at2759"/>
<keyword evidence="4" id="KW-1185">Reference proteome</keyword>
<organism evidence="3 4">
    <name type="scientific">Apolygus lucorum</name>
    <name type="common">Small green plant bug</name>
    <name type="synonym">Lygocoris lucorum</name>
    <dbReference type="NCBI Taxonomy" id="248454"/>
    <lineage>
        <taxon>Eukaryota</taxon>
        <taxon>Metazoa</taxon>
        <taxon>Ecdysozoa</taxon>
        <taxon>Arthropoda</taxon>
        <taxon>Hexapoda</taxon>
        <taxon>Insecta</taxon>
        <taxon>Pterygota</taxon>
        <taxon>Neoptera</taxon>
        <taxon>Paraneoptera</taxon>
        <taxon>Hemiptera</taxon>
        <taxon>Heteroptera</taxon>
        <taxon>Panheteroptera</taxon>
        <taxon>Cimicomorpha</taxon>
        <taxon>Miridae</taxon>
        <taxon>Mirini</taxon>
        <taxon>Apolygus</taxon>
    </lineage>
</organism>
<gene>
    <name evidence="3" type="ORF">GE061_004977</name>
</gene>
<dbReference type="SUPFAM" id="SSF49854">
    <property type="entry name" value="Spermadhesin, CUB domain"/>
    <property type="match status" value="1"/>
</dbReference>
<dbReference type="InterPro" id="IPR035914">
    <property type="entry name" value="Sperma_CUB_dom_sf"/>
</dbReference>
<dbReference type="Proteomes" id="UP000466442">
    <property type="component" value="Unassembled WGS sequence"/>
</dbReference>
<dbReference type="PANTHER" id="PTHR33236">
    <property type="entry name" value="INTRAFLAGELLAR TRANSPORT PROTEIN 122 FAMILY PROTEIN-RELATED"/>
    <property type="match status" value="1"/>
</dbReference>
<evidence type="ECO:0000313" key="4">
    <source>
        <dbReference type="Proteomes" id="UP000466442"/>
    </source>
</evidence>
<comment type="caution">
    <text evidence="2">Lacks conserved residue(s) required for the propagation of feature annotation.</text>
</comment>
<dbReference type="InterPro" id="IPR058698">
    <property type="entry name" value="CUB_metazoa"/>
</dbReference>
<proteinExistence type="predicted"/>
<name>A0A6A4IVA8_APOLU</name>
<dbReference type="AlphaFoldDB" id="A0A6A4IVA8"/>
<dbReference type="Pfam" id="PF26080">
    <property type="entry name" value="CUB_animal"/>
    <property type="match status" value="1"/>
</dbReference>
<reference evidence="3" key="1">
    <citation type="journal article" date="2021" name="Mol. Ecol. Resour.">
        <title>Apolygus lucorum genome provides insights into omnivorousness and mesophyll feeding.</title>
        <authorList>
            <person name="Liu Y."/>
            <person name="Liu H."/>
            <person name="Wang H."/>
            <person name="Huang T."/>
            <person name="Liu B."/>
            <person name="Yang B."/>
            <person name="Yin L."/>
            <person name="Li B."/>
            <person name="Zhang Y."/>
            <person name="Zhang S."/>
            <person name="Jiang F."/>
            <person name="Zhang X."/>
            <person name="Ren Y."/>
            <person name="Wang B."/>
            <person name="Wang S."/>
            <person name="Lu Y."/>
            <person name="Wu K."/>
            <person name="Fan W."/>
            <person name="Wang G."/>
        </authorList>
    </citation>
    <scope>NUCLEOTIDE SEQUENCE</scope>
    <source>
        <strain evidence="3">12Hb</strain>
    </source>
</reference>